<evidence type="ECO:0000313" key="3">
    <source>
        <dbReference type="Proteomes" id="UP000199137"/>
    </source>
</evidence>
<gene>
    <name evidence="1" type="ORF">G3I59_21460</name>
    <name evidence="2" type="ORF">SAMN05421854_106236</name>
</gene>
<dbReference type="AlphaFoldDB" id="A0A1I5S8Z9"/>
<keyword evidence="4" id="KW-1185">Reference proteome</keyword>
<dbReference type="EMBL" id="FOWC01000006">
    <property type="protein sequence ID" value="SFP67192.1"/>
    <property type="molecule type" value="Genomic_DNA"/>
</dbReference>
<evidence type="ECO:0000313" key="4">
    <source>
        <dbReference type="Proteomes" id="UP000470404"/>
    </source>
</evidence>
<dbReference type="OrthoDB" id="5197384at2"/>
<accession>A0A1I5S8Z9</accession>
<protein>
    <submittedName>
        <fullName evidence="2">Uncharacterized protein</fullName>
    </submittedName>
</protein>
<dbReference type="STRING" id="112413.SAMN05421854_106236"/>
<reference evidence="2 3" key="1">
    <citation type="submission" date="2016-10" db="EMBL/GenBank/DDBJ databases">
        <authorList>
            <person name="de Groot N.N."/>
        </authorList>
    </citation>
    <scope>NUCLEOTIDE SEQUENCE [LARGE SCALE GENOMIC DNA]</scope>
    <source>
        <strain evidence="2 3">DSM 44637</strain>
    </source>
</reference>
<dbReference type="Proteomes" id="UP000470404">
    <property type="component" value="Unassembled WGS sequence"/>
</dbReference>
<name>A0A1I5S8Z9_9PSEU</name>
<evidence type="ECO:0000313" key="2">
    <source>
        <dbReference type="EMBL" id="SFP67192.1"/>
    </source>
</evidence>
<reference evidence="1 4" key="2">
    <citation type="submission" date="2020-01" db="EMBL/GenBank/DDBJ databases">
        <title>Insect and environment-associated Actinomycetes.</title>
        <authorList>
            <person name="Currrie C."/>
            <person name="Chevrette M."/>
            <person name="Carlson C."/>
            <person name="Stubbendieck R."/>
            <person name="Wendt-Pienkowski E."/>
        </authorList>
    </citation>
    <scope>NUCLEOTIDE SEQUENCE [LARGE SCALE GENOMIC DNA]</scope>
    <source>
        <strain evidence="1 4">SID8386</strain>
    </source>
</reference>
<dbReference type="RefSeq" id="WP_067588361.1">
    <property type="nucleotide sequence ID" value="NZ_FOWC01000006.1"/>
</dbReference>
<sequence length="343" mass="37713">MPTFSPEAVAMSAALNQQIDAGPVRALLYDAGGKYRWPRFRVNEVELEWRRWRIRRHLGAADDPPASIGLFEKLIVSGGGPAVSAMDFESAGIAPLTDGYDAMFPQGPLVTKALQGRVVRAPGERDDEDYARLLAESTRRRDAYLAKLDNDSFWWHIDDFVSAETLRRCAAELDELDPGAGMAFAGGPDPGWDVLHDALTSKSSNTYLGAGPTLVRIHEDPVLVADVSRRMGRAMYPTRCTYLRYRKGDFLGVHTDMPTCEVSLLFTVEGEAGPMRSYLDQASDTASSLGQWVVAEGQFPRGGKDFVYQPRECLALVGRATPHARLPQDDHAVIGAMFYSGLT</sequence>
<evidence type="ECO:0000313" key="1">
    <source>
        <dbReference type="EMBL" id="NEC58099.1"/>
    </source>
</evidence>
<dbReference type="Proteomes" id="UP000199137">
    <property type="component" value="Unassembled WGS sequence"/>
</dbReference>
<proteinExistence type="predicted"/>
<dbReference type="EMBL" id="JAAGNC010000101">
    <property type="protein sequence ID" value="NEC58099.1"/>
    <property type="molecule type" value="Genomic_DNA"/>
</dbReference>
<organism evidence="2 3">
    <name type="scientific">Amycolatopsis rubida</name>
    <dbReference type="NCBI Taxonomy" id="112413"/>
    <lineage>
        <taxon>Bacteria</taxon>
        <taxon>Bacillati</taxon>
        <taxon>Actinomycetota</taxon>
        <taxon>Actinomycetes</taxon>
        <taxon>Pseudonocardiales</taxon>
        <taxon>Pseudonocardiaceae</taxon>
        <taxon>Amycolatopsis</taxon>
    </lineage>
</organism>